<evidence type="ECO:0000256" key="5">
    <source>
        <dbReference type="ARBA" id="ARBA00023136"/>
    </source>
</evidence>
<feature type="transmembrane region" description="Helical" evidence="6">
    <location>
        <begin position="319"/>
        <end position="341"/>
    </location>
</feature>
<reference evidence="8" key="1">
    <citation type="submission" date="2016-08" db="EMBL/GenBank/DDBJ databases">
        <title>Complete Genome Seqeunce of Paenibacillus sp. BIHB 4019 from tea rhizoplane.</title>
        <authorList>
            <person name="Thakur R."/>
            <person name="Swarnkar M.K."/>
            <person name="Gulati A."/>
        </authorList>
    </citation>
    <scope>NUCLEOTIDE SEQUENCE [LARGE SCALE GENOMIC DNA]</scope>
    <source>
        <strain evidence="8">BIHB4019</strain>
    </source>
</reference>
<dbReference type="Gene3D" id="1.20.1250.20">
    <property type="entry name" value="MFS general substrate transporter like domains"/>
    <property type="match status" value="2"/>
</dbReference>
<keyword evidence="5 6" id="KW-0472">Membrane</keyword>
<gene>
    <name evidence="8" type="ORF">BBD42_01485</name>
</gene>
<dbReference type="InterPro" id="IPR052528">
    <property type="entry name" value="Sugar_transport-like"/>
</dbReference>
<keyword evidence="2" id="KW-0813">Transport</keyword>
<name>A0A1B2DC70_9BACL</name>
<dbReference type="SUPFAM" id="SSF103473">
    <property type="entry name" value="MFS general substrate transporter"/>
    <property type="match status" value="1"/>
</dbReference>
<evidence type="ECO:0000259" key="7">
    <source>
        <dbReference type="PROSITE" id="PS50850"/>
    </source>
</evidence>
<protein>
    <submittedName>
        <fullName evidence="8">MFS transporter</fullName>
    </submittedName>
</protein>
<evidence type="ECO:0000256" key="6">
    <source>
        <dbReference type="SAM" id="Phobius"/>
    </source>
</evidence>
<feature type="transmembrane region" description="Helical" evidence="6">
    <location>
        <begin position="87"/>
        <end position="105"/>
    </location>
</feature>
<dbReference type="InterPro" id="IPR020846">
    <property type="entry name" value="MFS_dom"/>
</dbReference>
<feature type="transmembrane region" description="Helical" evidence="6">
    <location>
        <begin position="353"/>
        <end position="374"/>
    </location>
</feature>
<evidence type="ECO:0000256" key="2">
    <source>
        <dbReference type="ARBA" id="ARBA00022448"/>
    </source>
</evidence>
<dbReference type="PANTHER" id="PTHR23526:SF2">
    <property type="entry name" value="MAJOR FACILITATOR SUPERFAMILY (MFS) PROFILE DOMAIN-CONTAINING PROTEIN"/>
    <property type="match status" value="1"/>
</dbReference>
<dbReference type="InterPro" id="IPR011701">
    <property type="entry name" value="MFS"/>
</dbReference>
<dbReference type="RefSeq" id="WP_099516699.1">
    <property type="nucleotide sequence ID" value="NZ_CP016808.1"/>
</dbReference>
<accession>A0A1B2DC70</accession>
<dbReference type="EMBL" id="CP016808">
    <property type="protein sequence ID" value="ANY65298.1"/>
    <property type="molecule type" value="Genomic_DNA"/>
</dbReference>
<proteinExistence type="predicted"/>
<dbReference type="GO" id="GO:0022857">
    <property type="term" value="F:transmembrane transporter activity"/>
    <property type="evidence" value="ECO:0007669"/>
    <property type="project" value="InterPro"/>
</dbReference>
<evidence type="ECO:0000313" key="8">
    <source>
        <dbReference type="EMBL" id="ANY65298.1"/>
    </source>
</evidence>
<feature type="transmembrane region" description="Helical" evidence="6">
    <location>
        <begin position="55"/>
        <end position="75"/>
    </location>
</feature>
<feature type="transmembrane region" description="Helical" evidence="6">
    <location>
        <begin position="229"/>
        <end position="253"/>
    </location>
</feature>
<feature type="transmembrane region" description="Helical" evidence="6">
    <location>
        <begin position="294"/>
        <end position="313"/>
    </location>
</feature>
<feature type="transmembrane region" description="Helical" evidence="6">
    <location>
        <begin position="380"/>
        <end position="400"/>
    </location>
</feature>
<dbReference type="PROSITE" id="PS50850">
    <property type="entry name" value="MFS"/>
    <property type="match status" value="1"/>
</dbReference>
<feature type="transmembrane region" description="Helical" evidence="6">
    <location>
        <begin position="265"/>
        <end position="287"/>
    </location>
</feature>
<dbReference type="Pfam" id="PF07690">
    <property type="entry name" value="MFS_1"/>
    <property type="match status" value="1"/>
</dbReference>
<feature type="transmembrane region" description="Helical" evidence="6">
    <location>
        <begin position="20"/>
        <end position="43"/>
    </location>
</feature>
<dbReference type="InterPro" id="IPR036259">
    <property type="entry name" value="MFS_trans_sf"/>
</dbReference>
<dbReference type="AlphaFoldDB" id="A0A1B2DC70"/>
<sequence length="418" mass="45252">METKARLQKFGMQMTPRVWYNAKIDVGASLLFSLFNVVLNQFYMPFAIQQGATNFQVGLLSAAPAIGLIFSPLWANWIEKSNNPKPFVVIPNLIGRLLLLLPALFAHPSVFVATALVFQILMGIQAPAYAALVSRMYPPDVRGRLMGYVRVAMGAIMIPLAYLVGKWADASGTAWPLVCAAAAGTLSILLFQTLRLPKIPLKKLVAPGASVTRFSLRDQWKLVLGNKKLAVLLAATSLAGFGNMLSIPLYQIIQVQVLELSNVQIGYARVAYFIGLLVTYFIAGWMIDRFDIRYTILGGIAAYAIVPMLYGLIGTYPAVILGNGIQGIGEAIWDIGILSYIFRLAPGREAVVFGIHLMLFGVRGTLGPLLSAGFSDSVPLSTLLIGAAIFGWVGTLLFIIGNRKRAGTRLSNGTTLGE</sequence>
<keyword evidence="4 6" id="KW-1133">Transmembrane helix</keyword>
<feature type="domain" description="Major facilitator superfamily (MFS) profile" evidence="7">
    <location>
        <begin position="228"/>
        <end position="418"/>
    </location>
</feature>
<evidence type="ECO:0000256" key="1">
    <source>
        <dbReference type="ARBA" id="ARBA00004651"/>
    </source>
</evidence>
<evidence type="ECO:0000256" key="4">
    <source>
        <dbReference type="ARBA" id="ARBA00022989"/>
    </source>
</evidence>
<feature type="transmembrane region" description="Helical" evidence="6">
    <location>
        <begin position="174"/>
        <end position="194"/>
    </location>
</feature>
<dbReference type="GO" id="GO:0005886">
    <property type="term" value="C:plasma membrane"/>
    <property type="evidence" value="ECO:0007669"/>
    <property type="project" value="UniProtKB-SubCell"/>
</dbReference>
<feature type="transmembrane region" description="Helical" evidence="6">
    <location>
        <begin position="111"/>
        <end position="133"/>
    </location>
</feature>
<evidence type="ECO:0000256" key="3">
    <source>
        <dbReference type="ARBA" id="ARBA00022692"/>
    </source>
</evidence>
<organism evidence="8">
    <name type="scientific">Paenibacillus sp. BIHB 4019</name>
    <dbReference type="NCBI Taxonomy" id="1870819"/>
    <lineage>
        <taxon>Bacteria</taxon>
        <taxon>Bacillati</taxon>
        <taxon>Bacillota</taxon>
        <taxon>Bacilli</taxon>
        <taxon>Bacillales</taxon>
        <taxon>Paenibacillaceae</taxon>
        <taxon>Paenibacillus</taxon>
    </lineage>
</organism>
<dbReference type="PANTHER" id="PTHR23526">
    <property type="entry name" value="INTEGRAL MEMBRANE TRANSPORT PROTEIN-RELATED"/>
    <property type="match status" value="1"/>
</dbReference>
<feature type="transmembrane region" description="Helical" evidence="6">
    <location>
        <begin position="145"/>
        <end position="162"/>
    </location>
</feature>
<comment type="subcellular location">
    <subcellularLocation>
        <location evidence="1">Cell membrane</location>
        <topology evidence="1">Multi-pass membrane protein</topology>
    </subcellularLocation>
</comment>
<keyword evidence="3 6" id="KW-0812">Transmembrane</keyword>